<evidence type="ECO:0000313" key="3">
    <source>
        <dbReference type="EMBL" id="QBY53020.1"/>
    </source>
</evidence>
<name>A0A4P7LB32_9BURK</name>
<evidence type="ECO:0000313" key="4">
    <source>
        <dbReference type="Proteomes" id="UP000295294"/>
    </source>
</evidence>
<dbReference type="InterPro" id="IPR001638">
    <property type="entry name" value="Solute-binding_3/MltF_N"/>
</dbReference>
<organism evidence="3 4">
    <name type="scientific">Cupriavidus oxalaticus</name>
    <dbReference type="NCBI Taxonomy" id="96344"/>
    <lineage>
        <taxon>Bacteria</taxon>
        <taxon>Pseudomonadati</taxon>
        <taxon>Pseudomonadota</taxon>
        <taxon>Betaproteobacteria</taxon>
        <taxon>Burkholderiales</taxon>
        <taxon>Burkholderiaceae</taxon>
        <taxon>Cupriavidus</taxon>
    </lineage>
</organism>
<dbReference type="SMART" id="SM00062">
    <property type="entry name" value="PBPb"/>
    <property type="match status" value="1"/>
</dbReference>
<keyword evidence="1" id="KW-0732">Signal</keyword>
<proteinExistence type="predicted"/>
<dbReference type="SUPFAM" id="SSF53850">
    <property type="entry name" value="Periplasmic binding protein-like II"/>
    <property type="match status" value="1"/>
</dbReference>
<feature type="domain" description="Solute-binding protein family 3/N-terminal" evidence="2">
    <location>
        <begin position="56"/>
        <end position="300"/>
    </location>
</feature>
<dbReference type="EMBL" id="CP038635">
    <property type="protein sequence ID" value="QBY53020.1"/>
    <property type="molecule type" value="Genomic_DNA"/>
</dbReference>
<dbReference type="OrthoDB" id="6192933at2"/>
<evidence type="ECO:0000259" key="2">
    <source>
        <dbReference type="SMART" id="SM00062"/>
    </source>
</evidence>
<dbReference type="Gene3D" id="3.40.190.10">
    <property type="entry name" value="Periplasmic binding protein-like II"/>
    <property type="match status" value="3"/>
</dbReference>
<evidence type="ECO:0000256" key="1">
    <source>
        <dbReference type="ARBA" id="ARBA00022729"/>
    </source>
</evidence>
<dbReference type="Proteomes" id="UP000295294">
    <property type="component" value="Chromosome 2"/>
</dbReference>
<dbReference type="KEGG" id="cox:E0W60_17960"/>
<sequence>MPASPVSGQRLCQTPAAPAAPASTRRRLCVALLAAGALLGTQPALADLARIRQNGLLKVAVYKGLPPFSAAAGSQYEGIDVALARALASELGVSVSLLPFDADENMSDDLRSMVWRGHYLGYGPADVMLHVPVDRAFMRANDKALIFAPYYRETFVLVRDRERLPDVRSLDDLAGQPAGAAAGSAGANALLSGAGGALRDKVKIYPEAAQALRALFAGEIAAAMVTRAQYESALRAAGQSAARFGTADVSSPLLPPRGWAVGMAIKAGDKELAQSLEIALDALRRKGELARIFAGYGVTMQEP</sequence>
<reference evidence="3 4" key="1">
    <citation type="submission" date="2019-03" db="EMBL/GenBank/DDBJ databases">
        <title>Efficiently degradation of phenoxyalkanoic acid herbicides by Cupriavidus oxalaticus strain X32.</title>
        <authorList>
            <person name="Sheng X."/>
        </authorList>
    </citation>
    <scope>NUCLEOTIDE SEQUENCE [LARGE SCALE GENOMIC DNA]</scope>
    <source>
        <strain evidence="3 4">X32</strain>
    </source>
</reference>
<dbReference type="RefSeq" id="WP_135705116.1">
    <property type="nucleotide sequence ID" value="NZ_CP038635.1"/>
</dbReference>
<dbReference type="PANTHER" id="PTHR35936:SF17">
    <property type="entry name" value="ARGININE-BINDING EXTRACELLULAR PROTEIN ARTP"/>
    <property type="match status" value="1"/>
</dbReference>
<accession>A0A4P7LB32</accession>
<dbReference type="PANTHER" id="PTHR35936">
    <property type="entry name" value="MEMBRANE-BOUND LYTIC MUREIN TRANSGLYCOSYLASE F"/>
    <property type="match status" value="1"/>
</dbReference>
<dbReference type="AlphaFoldDB" id="A0A4P7LB32"/>
<protein>
    <submittedName>
        <fullName evidence="3">Transporter substrate-binding domain-containing protein</fullName>
    </submittedName>
</protein>
<gene>
    <name evidence="3" type="ORF">E0W60_17960</name>
</gene>